<evidence type="ECO:0000313" key="2">
    <source>
        <dbReference type="EMBL" id="GMI50578.1"/>
    </source>
</evidence>
<evidence type="ECO:0000256" key="1">
    <source>
        <dbReference type="SAM" id="MobiDB-lite"/>
    </source>
</evidence>
<proteinExistence type="predicted"/>
<feature type="compositionally biased region" description="Basic and acidic residues" evidence="1">
    <location>
        <begin position="1"/>
        <end position="20"/>
    </location>
</feature>
<name>A0ABQ6N9W6_9STRA</name>
<feature type="region of interest" description="Disordered" evidence="1">
    <location>
        <begin position="1"/>
        <end position="148"/>
    </location>
</feature>
<feature type="compositionally biased region" description="Basic and acidic residues" evidence="1">
    <location>
        <begin position="58"/>
        <end position="83"/>
    </location>
</feature>
<feature type="compositionally biased region" description="Polar residues" evidence="1">
    <location>
        <begin position="96"/>
        <end position="105"/>
    </location>
</feature>
<comment type="caution">
    <text evidence="2">The sequence shown here is derived from an EMBL/GenBank/DDBJ whole genome shotgun (WGS) entry which is preliminary data.</text>
</comment>
<dbReference type="Proteomes" id="UP001165060">
    <property type="component" value="Unassembled WGS sequence"/>
</dbReference>
<feature type="compositionally biased region" description="Low complexity" evidence="1">
    <location>
        <begin position="123"/>
        <end position="138"/>
    </location>
</feature>
<dbReference type="EMBL" id="BRYB01006925">
    <property type="protein sequence ID" value="GMI50578.1"/>
    <property type="molecule type" value="Genomic_DNA"/>
</dbReference>
<reference evidence="2 3" key="1">
    <citation type="journal article" date="2023" name="Commun. Biol.">
        <title>Genome analysis of Parmales, the sister group of diatoms, reveals the evolutionary specialization of diatoms from phago-mixotrophs to photoautotrophs.</title>
        <authorList>
            <person name="Ban H."/>
            <person name="Sato S."/>
            <person name="Yoshikawa S."/>
            <person name="Yamada K."/>
            <person name="Nakamura Y."/>
            <person name="Ichinomiya M."/>
            <person name="Sato N."/>
            <person name="Blanc-Mathieu R."/>
            <person name="Endo H."/>
            <person name="Kuwata A."/>
            <person name="Ogata H."/>
        </authorList>
    </citation>
    <scope>NUCLEOTIDE SEQUENCE [LARGE SCALE GENOMIC DNA]</scope>
</reference>
<sequence>MIAAKETEEARMRNAEKEMDAADNASDGEGSPRAPRRGGVAMKAGDKGRSLRTTMGEAQREAQKLQESRRSSNRKDKWSKIEAETGAFVAGGGGRANSNGTTPDTSPRGREKRTLAAKGADGEAMAESARAARRTATMNVKRSPRSSK</sequence>
<accession>A0ABQ6N9W6</accession>
<organism evidence="2 3">
    <name type="scientific">Tetraparma gracilis</name>
    <dbReference type="NCBI Taxonomy" id="2962635"/>
    <lineage>
        <taxon>Eukaryota</taxon>
        <taxon>Sar</taxon>
        <taxon>Stramenopiles</taxon>
        <taxon>Ochrophyta</taxon>
        <taxon>Bolidophyceae</taxon>
        <taxon>Parmales</taxon>
        <taxon>Triparmaceae</taxon>
        <taxon>Tetraparma</taxon>
    </lineage>
</organism>
<evidence type="ECO:0000313" key="3">
    <source>
        <dbReference type="Proteomes" id="UP001165060"/>
    </source>
</evidence>
<keyword evidence="3" id="KW-1185">Reference proteome</keyword>
<protein>
    <submittedName>
        <fullName evidence="2">Uncharacterized protein</fullName>
    </submittedName>
</protein>
<gene>
    <name evidence="2" type="ORF">TeGR_g15216</name>
</gene>